<name>A0A069QS15_HOYLO</name>
<protein>
    <submittedName>
        <fullName evidence="1">Uncharacterized protein</fullName>
    </submittedName>
</protein>
<dbReference type="EMBL" id="JNGW01000049">
    <property type="protein sequence ID" value="KDR52626.1"/>
    <property type="molecule type" value="Genomic_DNA"/>
</dbReference>
<dbReference type="AlphaFoldDB" id="A0A069QS15"/>
<sequence length="338" mass="39084">MPEEKERFNTEHIMPFLTKDGRAVVAVFGSVSKGDYRNEKIDYLMRVYDVKKDEKIKEQRLAVDKLDDVQTRTFENGWINVVINKSTWYTIDPSSLELKEMTVYKNVPELREGFASIEPLYPGDSDGFKVMTNLGKERYYLPLIGKTYTSNELFDACQAKLPNPTVRTAFAFSKQTTDYPEQQIQLVKYTHYAQEGQPKRDSWEFGWCRDFGEKSGIFFGNAGSVKAFISTFDRKMARLINYSDFTPEAIYFSPSVLWFDNSQLLIRYKPTAKEDAEYVYQLLDANTAQRKWSIKAPAKFNTTNIENVVRSPEGFLIPSYRSAWLIGNDGKTIAVREF</sequence>
<dbReference type="HOGENOM" id="CLU_046848_0_0_10"/>
<evidence type="ECO:0000313" key="2">
    <source>
        <dbReference type="Proteomes" id="UP000027442"/>
    </source>
</evidence>
<accession>A0A069QS15</accession>
<evidence type="ECO:0000313" key="1">
    <source>
        <dbReference type="EMBL" id="KDR52626.1"/>
    </source>
</evidence>
<comment type="caution">
    <text evidence="1">The sequence shown here is derived from an EMBL/GenBank/DDBJ whole genome shotgun (WGS) entry which is preliminary data.</text>
</comment>
<reference evidence="1 2" key="1">
    <citation type="submission" date="2013-08" db="EMBL/GenBank/DDBJ databases">
        <authorList>
            <person name="Weinstock G."/>
            <person name="Sodergren E."/>
            <person name="Wylie T."/>
            <person name="Fulton L."/>
            <person name="Fulton R."/>
            <person name="Fronick C."/>
            <person name="O'Laughlin M."/>
            <person name="Godfrey J."/>
            <person name="Miner T."/>
            <person name="Herter B."/>
            <person name="Appelbaum E."/>
            <person name="Cordes M."/>
            <person name="Lek S."/>
            <person name="Wollam A."/>
            <person name="Pepin K.H."/>
            <person name="Palsikar V.B."/>
            <person name="Mitreva M."/>
            <person name="Wilson R.K."/>
        </authorList>
    </citation>
    <scope>NUCLEOTIDE SEQUENCE [LARGE SCALE GENOMIC DNA]</scope>
    <source>
        <strain evidence="1 2">ATCC 15930</strain>
    </source>
</reference>
<gene>
    <name evidence="1" type="ORF">HMPREF1991_01291</name>
</gene>
<keyword evidence="2" id="KW-1185">Reference proteome</keyword>
<dbReference type="eggNOG" id="ENOG5030SIJ">
    <property type="taxonomic scope" value="Bacteria"/>
</dbReference>
<dbReference type="Proteomes" id="UP000027442">
    <property type="component" value="Unassembled WGS sequence"/>
</dbReference>
<proteinExistence type="predicted"/>
<organism evidence="1 2">
    <name type="scientific">Hoylesella loescheii DSM 19665 = JCM 12249 = ATCC 15930</name>
    <dbReference type="NCBI Taxonomy" id="1122985"/>
    <lineage>
        <taxon>Bacteria</taxon>
        <taxon>Pseudomonadati</taxon>
        <taxon>Bacteroidota</taxon>
        <taxon>Bacteroidia</taxon>
        <taxon>Bacteroidales</taxon>
        <taxon>Prevotellaceae</taxon>
        <taxon>Hoylesella</taxon>
    </lineage>
</organism>
<dbReference type="PATRIC" id="fig|1122985.7.peg.1339"/>